<dbReference type="GO" id="GO:0008168">
    <property type="term" value="F:methyltransferase activity"/>
    <property type="evidence" value="ECO:0007669"/>
    <property type="project" value="UniProtKB-KW"/>
</dbReference>
<protein>
    <submittedName>
        <fullName evidence="4">L-histidine Nalpha-methyltransferase</fullName>
    </submittedName>
</protein>
<proteinExistence type="predicted"/>
<evidence type="ECO:0000259" key="3">
    <source>
        <dbReference type="Pfam" id="PF10017"/>
    </source>
</evidence>
<dbReference type="InterPro" id="IPR035094">
    <property type="entry name" value="EgtD"/>
</dbReference>
<keyword evidence="1 4" id="KW-0489">Methyltransferase</keyword>
<evidence type="ECO:0000313" key="5">
    <source>
        <dbReference type="Proteomes" id="UP000219072"/>
    </source>
</evidence>
<dbReference type="InterPro" id="IPR017804">
    <property type="entry name" value="MeTrfase_EgtD-like"/>
</dbReference>
<dbReference type="OrthoDB" id="5289726at2"/>
<dbReference type="PANTHER" id="PTHR43397">
    <property type="entry name" value="ERGOTHIONEINE BIOSYNTHESIS PROTEIN 1"/>
    <property type="match status" value="1"/>
</dbReference>
<dbReference type="EMBL" id="OCNE01000011">
    <property type="protein sequence ID" value="SOD63527.1"/>
    <property type="molecule type" value="Genomic_DNA"/>
</dbReference>
<feature type="domain" description="Histidine-specific methyltransferase SAM-dependent" evidence="3">
    <location>
        <begin position="21"/>
        <end position="322"/>
    </location>
</feature>
<dbReference type="PIRSF" id="PIRSF018005">
    <property type="entry name" value="UCP018005"/>
    <property type="match status" value="1"/>
</dbReference>
<dbReference type="InterPro" id="IPR051128">
    <property type="entry name" value="EgtD_Methyltrsf_superfamily"/>
</dbReference>
<sequence length="328" mass="36094">MTTSPTVHDTLPDDHFVRALHDDVRAGLTADPKVLPPKWFYDERGSELFTRVTRLPEYYLTRAERQILRAHAPDIAAQTRARTLVELGSGSSEKTRTLLDALTAGGTLRRYAPVDVSRTELAAAAAALTDAYPGLEVTATVADFDRELPLPEGPEPRLVAFLGSTIGNFDPADRAAFLGRLAAALTPNDAVLIGADLVKSPATLVRAYDDAQGVTAEFNKNLLRVLNRELGADFDPGAFDHLAVWNENAERVEMYLRARFGHTVRLPALDLSVAFAQGETLRTELSAKFRRPRLSTDLNRAGLTPTHWWTDPQNRFTLLLARPTDQTG</sequence>
<name>A0A286DXX3_9ACTN</name>
<organism evidence="4 5">
    <name type="scientific">Streptomyces zhaozhouensis</name>
    <dbReference type="NCBI Taxonomy" id="1300267"/>
    <lineage>
        <taxon>Bacteria</taxon>
        <taxon>Bacillati</taxon>
        <taxon>Actinomycetota</taxon>
        <taxon>Actinomycetes</taxon>
        <taxon>Kitasatosporales</taxon>
        <taxon>Streptomycetaceae</taxon>
        <taxon>Streptomyces</taxon>
    </lineage>
</organism>
<evidence type="ECO:0000256" key="2">
    <source>
        <dbReference type="ARBA" id="ARBA00022679"/>
    </source>
</evidence>
<reference evidence="4 5" key="1">
    <citation type="submission" date="2017-09" db="EMBL/GenBank/DDBJ databases">
        <authorList>
            <person name="Ehlers B."/>
            <person name="Leendertz F.H."/>
        </authorList>
    </citation>
    <scope>NUCLEOTIDE SEQUENCE [LARGE SCALE GENOMIC DNA]</scope>
    <source>
        <strain evidence="4 5">CGMCC 4.7095</strain>
    </source>
</reference>
<keyword evidence="2 4" id="KW-0808">Transferase</keyword>
<dbReference type="Proteomes" id="UP000219072">
    <property type="component" value="Unassembled WGS sequence"/>
</dbReference>
<dbReference type="PANTHER" id="PTHR43397:SF1">
    <property type="entry name" value="ERGOTHIONEINE BIOSYNTHESIS PROTEIN 1"/>
    <property type="match status" value="1"/>
</dbReference>
<dbReference type="Gene3D" id="3.40.50.150">
    <property type="entry name" value="Vaccinia Virus protein VP39"/>
    <property type="match status" value="1"/>
</dbReference>
<accession>A0A286DXX3</accession>
<dbReference type="AlphaFoldDB" id="A0A286DXX3"/>
<dbReference type="InterPro" id="IPR019257">
    <property type="entry name" value="MeTrfase_dom"/>
</dbReference>
<evidence type="ECO:0000256" key="1">
    <source>
        <dbReference type="ARBA" id="ARBA00022603"/>
    </source>
</evidence>
<dbReference type="RefSeq" id="WP_097231997.1">
    <property type="nucleotide sequence ID" value="NZ_OCNE01000011.1"/>
</dbReference>
<dbReference type="NCBIfam" id="TIGR03438">
    <property type="entry name" value="egtD_ergothio"/>
    <property type="match status" value="1"/>
</dbReference>
<dbReference type="SUPFAM" id="SSF53335">
    <property type="entry name" value="S-adenosyl-L-methionine-dependent methyltransferases"/>
    <property type="match status" value="1"/>
</dbReference>
<dbReference type="InterPro" id="IPR029063">
    <property type="entry name" value="SAM-dependent_MTases_sf"/>
</dbReference>
<evidence type="ECO:0000313" key="4">
    <source>
        <dbReference type="EMBL" id="SOD63527.1"/>
    </source>
</evidence>
<dbReference type="Pfam" id="PF10017">
    <property type="entry name" value="Methyltransf_33"/>
    <property type="match status" value="1"/>
</dbReference>
<keyword evidence="5" id="KW-1185">Reference proteome</keyword>
<gene>
    <name evidence="4" type="ORF">SAMN06297387_11175</name>
</gene>
<dbReference type="GO" id="GO:0032259">
    <property type="term" value="P:methylation"/>
    <property type="evidence" value="ECO:0007669"/>
    <property type="project" value="UniProtKB-KW"/>
</dbReference>